<dbReference type="Gene3D" id="1.10.150.400">
    <property type="match status" value="1"/>
</dbReference>
<dbReference type="InterPro" id="IPR023214">
    <property type="entry name" value="HAD_sf"/>
</dbReference>
<dbReference type="PANTHER" id="PTHR43179">
    <property type="entry name" value="RHAMNOSYLTRANSFERASE WBBL"/>
    <property type="match status" value="1"/>
</dbReference>
<gene>
    <name evidence="2" type="ORF">IS491_07515</name>
</gene>
<dbReference type="Pfam" id="PF00535">
    <property type="entry name" value="Glycos_transf_2"/>
    <property type="match status" value="2"/>
</dbReference>
<accession>A0AAE2RS02</accession>
<dbReference type="InterPro" id="IPR001173">
    <property type="entry name" value="Glyco_trans_2-like"/>
</dbReference>
<dbReference type="Gene3D" id="3.90.550.10">
    <property type="entry name" value="Spore Coat Polysaccharide Biosynthesis Protein SpsA, Chain A"/>
    <property type="match status" value="2"/>
</dbReference>
<reference evidence="2" key="1">
    <citation type="submission" date="2020-11" db="EMBL/GenBank/DDBJ databases">
        <authorList>
            <person name="Thieme N."/>
            <person name="Liebl W."/>
            <person name="Zverlov V."/>
        </authorList>
    </citation>
    <scope>NUCLEOTIDE SEQUENCE</scope>
    <source>
        <strain evidence="2">NT08</strain>
    </source>
</reference>
<dbReference type="CDD" id="cd04184">
    <property type="entry name" value="GT2_RfbC_Mx_like"/>
    <property type="match status" value="1"/>
</dbReference>
<evidence type="ECO:0000313" key="2">
    <source>
        <dbReference type="EMBL" id="MBF7808499.1"/>
    </source>
</evidence>
<dbReference type="InterPro" id="IPR036412">
    <property type="entry name" value="HAD-like_sf"/>
</dbReference>
<sequence length="1362" mass="159579">MNIELIKESIAAADVVSFDIFDTLIFRIVNEPEDIFTLIGYILNIKNFKEIRQKGQQMASMKVEREYGFPHADIDEIYEYIKQTSDMKVDWEYVKNYELEMELDSLVCNKEILEVYKFAKNSNKRVIATSDMYIKSKDVKRFLDKCGFNGFDEIYVSADLRKTKYVGDIFDEILNIEKIKPNQMLHIGDNFNSDFTNSSSKGIKAIHYKCNQFDEVKISSDSLNLFNLINHGVLNVVKNNNNNKSFWYYLGARIGGPLYIGLLNWMEKCLEKEEYDNIYFLSRDGYILHNIFKELNFDNIHYMYASRRALLLAGIDKLDEESLNNLPPYTYGQQVKDILEYLNIEDIEQNTLRDAGFNSVNDIISTRADFDKMKRLFSLNEKSILKNCKEERENAIKYFENLNFLSSNSVIFDCGWNGSSQYLLDKLLDKCEYHKKNKFIYAGIMNNDKSKRQLRNKSFESYLFGHEFNYNLEQRVVTSIVLLELFFGAPHSSVWRYGENGPELEEIEPSHDHKQDIFEGILSYVKEIYGFAKKYNIEIKPEDALRGIFKLIEEPTEEEAVKIGNLPNVDGFVAQKNEMKYIAKLKLGTLFKNIRTEIYWPQALIARKDINPIVKYFVKKKFHLKKIKSERKVRSMRLYNKMPHIKKGLSILKDEGIITFLYKLYRKLKNRNNTDNNEYYKWIKDNESDIFEKRELSFNPLISIVVPVYNVLDEQLVECIGSVINQTYDNWQLCLVDDASTWNSVVKVLNKYEKNPKINIVYRKENGHISRATNDGISIANGEFIAFLDCDDVLAPNALYEVAKKLNEDSEYDFIYSDEDKLTADGKHRHSPFFKPDWSPDTFMSLMYTCHFSVYRKSIIDEIDGLRTEFNGAQDYDFTLRFTEKAKKIGHIDKILYHWREREESIASNPEAKPYALQAVKRCKEEALERRGLKGTVEYVNDMFQYRVKYTNDEKPLVSIIIPSKDNFKILNNCIESVKKYTSYYNYEIVVVDNGSNNENKNKYEDICKKYNCRYHYEKMNFNFSKMCNIGSRIAKGEFYLFLNDDIEIFQEEWLEIMLGQASLKHVGVVGAKLLYPNSNIIQHIGITNLKIGPSHSQIGFDDRIVYYYGRNRMEYNFIAVTGACLMIERHKFEEISGFDENLSVAYNDVDLCFKLVEHKYYNVVRNDVSLYHHESISRGIDDINKEKMTRLLKERKILFDKHKQFKGWDPFYNTNLTECKVDYDIKYKPEFNKMLEINIEIKNKWVSNDCKACIDSINVGSNIRIEGWAFIEGIRVNNLNSKKIVLIDEESNNIIFSTDVVIRKDVTSVMKKQGNLNLSGFSCTIDSSLLTKNTYKVGLLLENKLLHKKKFIITDKKINLQ</sequence>
<organism evidence="2 3">
    <name type="scientific">Clostridium beijerinckii</name>
    <name type="common">Clostridium MP</name>
    <dbReference type="NCBI Taxonomy" id="1520"/>
    <lineage>
        <taxon>Bacteria</taxon>
        <taxon>Bacillati</taxon>
        <taxon>Bacillota</taxon>
        <taxon>Clostridia</taxon>
        <taxon>Eubacteriales</taxon>
        <taxon>Clostridiaceae</taxon>
        <taxon>Clostridium</taxon>
    </lineage>
</organism>
<dbReference type="Pfam" id="PF13419">
    <property type="entry name" value="HAD_2"/>
    <property type="match status" value="1"/>
</dbReference>
<dbReference type="PANTHER" id="PTHR43179:SF7">
    <property type="entry name" value="RHAMNOSYLTRANSFERASE WBBL"/>
    <property type="match status" value="1"/>
</dbReference>
<dbReference type="InterPro" id="IPR041492">
    <property type="entry name" value="HAD_2"/>
</dbReference>
<dbReference type="Gene3D" id="3.40.50.1000">
    <property type="entry name" value="HAD superfamily/HAD-like"/>
    <property type="match status" value="1"/>
</dbReference>
<dbReference type="InterPro" id="IPR029044">
    <property type="entry name" value="Nucleotide-diphossugar_trans"/>
</dbReference>
<name>A0AAE2RS02_CLOBE</name>
<evidence type="ECO:0000313" key="3">
    <source>
        <dbReference type="Proteomes" id="UP000631418"/>
    </source>
</evidence>
<dbReference type="SUPFAM" id="SSF53448">
    <property type="entry name" value="Nucleotide-diphospho-sugar transferases"/>
    <property type="match status" value="2"/>
</dbReference>
<dbReference type="SUPFAM" id="SSF56784">
    <property type="entry name" value="HAD-like"/>
    <property type="match status" value="1"/>
</dbReference>
<dbReference type="GO" id="GO:0016757">
    <property type="term" value="F:glycosyltransferase activity"/>
    <property type="evidence" value="ECO:0007669"/>
    <property type="project" value="UniProtKB-KW"/>
</dbReference>
<dbReference type="RefSeq" id="WP_012060900.1">
    <property type="nucleotide sequence ID" value="NZ_CP073279.1"/>
</dbReference>
<protein>
    <submittedName>
        <fullName evidence="2">Glycosyltransferase</fullName>
    </submittedName>
</protein>
<feature type="domain" description="Glycosyltransferase 2-like" evidence="1">
    <location>
        <begin position="703"/>
        <end position="863"/>
    </location>
</feature>
<dbReference type="EMBL" id="JADOEF010000001">
    <property type="protein sequence ID" value="MBF7808499.1"/>
    <property type="molecule type" value="Genomic_DNA"/>
</dbReference>
<proteinExistence type="predicted"/>
<evidence type="ECO:0000259" key="1">
    <source>
        <dbReference type="Pfam" id="PF00535"/>
    </source>
</evidence>
<comment type="caution">
    <text evidence="2">The sequence shown here is derived from an EMBL/GenBank/DDBJ whole genome shotgun (WGS) entry which is preliminary data.</text>
</comment>
<feature type="domain" description="Glycosyltransferase 2-like" evidence="1">
    <location>
        <begin position="959"/>
        <end position="1135"/>
    </location>
</feature>
<dbReference type="Proteomes" id="UP000631418">
    <property type="component" value="Unassembled WGS sequence"/>
</dbReference>